<keyword evidence="1" id="KW-1133">Transmembrane helix</keyword>
<proteinExistence type="predicted"/>
<organism evidence="2 3">
    <name type="scientific">Panagrellus redivivus</name>
    <name type="common">Microworm</name>
    <dbReference type="NCBI Taxonomy" id="6233"/>
    <lineage>
        <taxon>Eukaryota</taxon>
        <taxon>Metazoa</taxon>
        <taxon>Ecdysozoa</taxon>
        <taxon>Nematoda</taxon>
        <taxon>Chromadorea</taxon>
        <taxon>Rhabditida</taxon>
        <taxon>Tylenchina</taxon>
        <taxon>Panagrolaimomorpha</taxon>
        <taxon>Panagrolaimoidea</taxon>
        <taxon>Panagrolaimidae</taxon>
        <taxon>Panagrellus</taxon>
    </lineage>
</organism>
<feature type="transmembrane region" description="Helical" evidence="1">
    <location>
        <begin position="19"/>
        <end position="39"/>
    </location>
</feature>
<dbReference type="AlphaFoldDB" id="A0A7E4ZQS2"/>
<protein>
    <submittedName>
        <fullName evidence="3">Endoplasmic reticulum transmembrane protein</fullName>
    </submittedName>
</protein>
<name>A0A7E4ZQS2_PANRE</name>
<evidence type="ECO:0000313" key="3">
    <source>
        <dbReference type="WBParaSite" id="Pan_g11844.t1"/>
    </source>
</evidence>
<keyword evidence="1" id="KW-0472">Membrane</keyword>
<keyword evidence="2" id="KW-1185">Reference proteome</keyword>
<reference evidence="3" key="2">
    <citation type="submission" date="2020-10" db="UniProtKB">
        <authorList>
            <consortium name="WormBaseParasite"/>
        </authorList>
    </citation>
    <scope>IDENTIFICATION</scope>
</reference>
<evidence type="ECO:0000313" key="2">
    <source>
        <dbReference type="Proteomes" id="UP000492821"/>
    </source>
</evidence>
<evidence type="ECO:0000256" key="1">
    <source>
        <dbReference type="SAM" id="Phobius"/>
    </source>
</evidence>
<dbReference type="Proteomes" id="UP000492821">
    <property type="component" value="Unassembled WGS sequence"/>
</dbReference>
<keyword evidence="1" id="KW-0812">Transmembrane</keyword>
<reference evidence="2" key="1">
    <citation type="journal article" date="2013" name="Genetics">
        <title>The draft genome and transcriptome of Panagrellus redivivus are shaped by the harsh demands of a free-living lifestyle.</title>
        <authorList>
            <person name="Srinivasan J."/>
            <person name="Dillman A.R."/>
            <person name="Macchietto M.G."/>
            <person name="Heikkinen L."/>
            <person name="Lakso M."/>
            <person name="Fracchia K.M."/>
            <person name="Antoshechkin I."/>
            <person name="Mortazavi A."/>
            <person name="Wong G."/>
            <person name="Sternberg P.W."/>
        </authorList>
    </citation>
    <scope>NUCLEOTIDE SEQUENCE [LARGE SCALE GENOMIC DNA]</scope>
    <source>
        <strain evidence="2">MT8872</strain>
    </source>
</reference>
<accession>A0A7E4ZQS2</accession>
<dbReference type="WBParaSite" id="Pan_g11844.t1">
    <property type="protein sequence ID" value="Pan_g11844.t1"/>
    <property type="gene ID" value="Pan_g11844"/>
</dbReference>
<sequence>MCGPCLKMPEEFSVFLEPIVPLTIAVAVGFKARILWYLFRYHRNRVATTKQQFSTKELRDMQSAMVGVTLQALSLYKQNAFQLQC</sequence>